<dbReference type="Proteomes" id="UP000231383">
    <property type="component" value="Unassembled WGS sequence"/>
</dbReference>
<evidence type="ECO:0000313" key="4">
    <source>
        <dbReference type="Proteomes" id="UP000231383"/>
    </source>
</evidence>
<organism evidence="3 4">
    <name type="scientific">Candidatus Roizmanbacteria bacterium CG_4_9_14_0_2_um_filter_39_13</name>
    <dbReference type="NCBI Taxonomy" id="1974839"/>
    <lineage>
        <taxon>Bacteria</taxon>
        <taxon>Candidatus Roizmaniibacteriota</taxon>
    </lineage>
</organism>
<dbReference type="Pfam" id="PF13473">
    <property type="entry name" value="Cupredoxin_1"/>
    <property type="match status" value="1"/>
</dbReference>
<name>A0A2M8F323_9BACT</name>
<accession>A0A2M8F323</accession>
<dbReference type="InterPro" id="IPR008972">
    <property type="entry name" value="Cupredoxin"/>
</dbReference>
<keyword evidence="1" id="KW-0472">Membrane</keyword>
<dbReference type="InterPro" id="IPR028096">
    <property type="entry name" value="EfeO_Cupredoxin"/>
</dbReference>
<keyword evidence="1" id="KW-1133">Transmembrane helix</keyword>
<feature type="domain" description="EfeO-type cupredoxin-like" evidence="2">
    <location>
        <begin position="76"/>
        <end position="164"/>
    </location>
</feature>
<dbReference type="SUPFAM" id="SSF49503">
    <property type="entry name" value="Cupredoxins"/>
    <property type="match status" value="1"/>
</dbReference>
<evidence type="ECO:0000313" key="3">
    <source>
        <dbReference type="EMBL" id="PJC33714.1"/>
    </source>
</evidence>
<proteinExistence type="predicted"/>
<comment type="caution">
    <text evidence="3">The sequence shown here is derived from an EMBL/GenBank/DDBJ whole genome shotgun (WGS) entry which is preliminary data.</text>
</comment>
<protein>
    <recommendedName>
        <fullName evidence="2">EfeO-type cupredoxin-like domain-containing protein</fullName>
    </recommendedName>
</protein>
<keyword evidence="1" id="KW-0812">Transmembrane</keyword>
<reference evidence="4" key="1">
    <citation type="submission" date="2017-09" db="EMBL/GenBank/DDBJ databases">
        <title>Depth-based differentiation of microbial function through sediment-hosted aquifers and enrichment of novel symbionts in the deep terrestrial subsurface.</title>
        <authorList>
            <person name="Probst A.J."/>
            <person name="Ladd B."/>
            <person name="Jarett J.K."/>
            <person name="Geller-Mcgrath D.E."/>
            <person name="Sieber C.M.K."/>
            <person name="Emerson J.B."/>
            <person name="Anantharaman K."/>
            <person name="Thomas B.C."/>
            <person name="Malmstrom R."/>
            <person name="Stieglmeier M."/>
            <person name="Klingl A."/>
            <person name="Woyke T."/>
            <person name="Ryan C.M."/>
            <person name="Banfield J.F."/>
        </authorList>
    </citation>
    <scope>NUCLEOTIDE SEQUENCE [LARGE SCALE GENOMIC DNA]</scope>
</reference>
<feature type="transmembrane region" description="Helical" evidence="1">
    <location>
        <begin position="17"/>
        <end position="34"/>
    </location>
</feature>
<dbReference type="EMBL" id="PFSC01000031">
    <property type="protein sequence ID" value="PJC33714.1"/>
    <property type="molecule type" value="Genomic_DNA"/>
</dbReference>
<gene>
    <name evidence="3" type="ORF">CO051_01165</name>
</gene>
<sequence>MEETIQTPEPNNGSMKMIVVVVVVLALIGGYMYMQKGKSSETASTEEGAKIVVKESSEEMTEKKGTEESMEVDETADKMKVRVIEVEAGSFYYKPSLMKVKKGETVRIVMSAVSMMHDFNIDELGVKLPIVKDGDTGTVEFVADKVGSFEYYCSVANHRAQGQVGMITVE</sequence>
<dbReference type="Gene3D" id="2.60.40.420">
    <property type="entry name" value="Cupredoxins - blue copper proteins"/>
    <property type="match status" value="1"/>
</dbReference>
<evidence type="ECO:0000259" key="2">
    <source>
        <dbReference type="Pfam" id="PF13473"/>
    </source>
</evidence>
<evidence type="ECO:0000256" key="1">
    <source>
        <dbReference type="SAM" id="Phobius"/>
    </source>
</evidence>
<dbReference type="AlphaFoldDB" id="A0A2M8F323"/>